<feature type="transmembrane region" description="Helical" evidence="1">
    <location>
        <begin position="164"/>
        <end position="180"/>
    </location>
</feature>
<feature type="transmembrane region" description="Helical" evidence="1">
    <location>
        <begin position="114"/>
        <end position="134"/>
    </location>
</feature>
<feature type="transmembrane region" description="Helical" evidence="1">
    <location>
        <begin position="141"/>
        <end position="158"/>
    </location>
</feature>
<proteinExistence type="predicted"/>
<dbReference type="PANTHER" id="PTHR22911">
    <property type="entry name" value="ACYL-MALONYL CONDENSING ENZYME-RELATED"/>
    <property type="match status" value="1"/>
</dbReference>
<sequence length="311" mass="35384">MSGSASANNSRLNYFIAGLSANIIWGFFAIPLRLIAAWPADTILYFRIFFSFVFVWMFLFLFRYSDWKRDWEGMKQMSAKERKRIIFLLVLSSVLIMGNWFTFIYAVNNVSIKSAAFAYLICPLITTLAGCLILKEKLSKIKWISLSMALVSVIMLAQTSLIEVFWAILIASFYAFYMIIQRVLRDIDKFNFLAVQLVICSLIVLPMSFMSDTPVPSSLLFWGMIALIAIVFTIIPLFLSMYALNGIASATMGILIYINPIISFAVAVFYFNEVISIGQFLAYLLLLAAIVLYNSAFIRQIFSKLAKREPI</sequence>
<feature type="transmembrane region" description="Helical" evidence="1">
    <location>
        <begin position="12"/>
        <end position="32"/>
    </location>
</feature>
<gene>
    <name evidence="3" type="ORF">C8N28_1602</name>
</gene>
<dbReference type="PANTHER" id="PTHR22911:SF137">
    <property type="entry name" value="SOLUTE CARRIER FAMILY 35 MEMBER G2-RELATED"/>
    <property type="match status" value="1"/>
</dbReference>
<dbReference type="EMBL" id="SMGO01000002">
    <property type="protein sequence ID" value="TCK83015.1"/>
    <property type="molecule type" value="Genomic_DNA"/>
</dbReference>
<reference evidence="3 4" key="1">
    <citation type="submission" date="2019-03" db="EMBL/GenBank/DDBJ databases">
        <title>Genomic Encyclopedia of Archaeal and Bacterial Type Strains, Phase II (KMG-II): from individual species to whole genera.</title>
        <authorList>
            <person name="Goeker M."/>
        </authorList>
    </citation>
    <scope>NUCLEOTIDE SEQUENCE [LARGE SCALE GENOMIC DNA]</scope>
    <source>
        <strain evidence="3 4">DSM 22554</strain>
    </source>
</reference>
<keyword evidence="1" id="KW-0812">Transmembrane</keyword>
<evidence type="ECO:0000313" key="3">
    <source>
        <dbReference type="EMBL" id="TCK83015.1"/>
    </source>
</evidence>
<dbReference type="SUPFAM" id="SSF103481">
    <property type="entry name" value="Multidrug resistance efflux transporter EmrE"/>
    <property type="match status" value="2"/>
</dbReference>
<dbReference type="OrthoDB" id="369870at2"/>
<feature type="domain" description="EamA" evidence="2">
    <location>
        <begin position="162"/>
        <end position="294"/>
    </location>
</feature>
<dbReference type="Pfam" id="PF00892">
    <property type="entry name" value="EamA"/>
    <property type="match status" value="2"/>
</dbReference>
<feature type="transmembrane region" description="Helical" evidence="1">
    <location>
        <begin position="221"/>
        <end position="242"/>
    </location>
</feature>
<feature type="transmembrane region" description="Helical" evidence="1">
    <location>
        <begin position="44"/>
        <end position="64"/>
    </location>
</feature>
<feature type="domain" description="EamA" evidence="2">
    <location>
        <begin position="16"/>
        <end position="156"/>
    </location>
</feature>
<comment type="caution">
    <text evidence="3">The sequence shown here is derived from an EMBL/GenBank/DDBJ whole genome shotgun (WGS) entry which is preliminary data.</text>
</comment>
<keyword evidence="1" id="KW-0472">Membrane</keyword>
<feature type="transmembrane region" description="Helical" evidence="1">
    <location>
        <begin position="277"/>
        <end position="298"/>
    </location>
</feature>
<feature type="transmembrane region" description="Helical" evidence="1">
    <location>
        <begin position="192"/>
        <end position="209"/>
    </location>
</feature>
<dbReference type="InterPro" id="IPR000620">
    <property type="entry name" value="EamA_dom"/>
</dbReference>
<evidence type="ECO:0000313" key="4">
    <source>
        <dbReference type="Proteomes" id="UP000294616"/>
    </source>
</evidence>
<keyword evidence="1" id="KW-1133">Transmembrane helix</keyword>
<organism evidence="3 4">
    <name type="scientific">Albibacterium bauzanense</name>
    <dbReference type="NCBI Taxonomy" id="653929"/>
    <lineage>
        <taxon>Bacteria</taxon>
        <taxon>Pseudomonadati</taxon>
        <taxon>Bacteroidota</taxon>
        <taxon>Sphingobacteriia</taxon>
        <taxon>Sphingobacteriales</taxon>
        <taxon>Sphingobacteriaceae</taxon>
        <taxon>Albibacterium</taxon>
    </lineage>
</organism>
<name>A0A4R1LV98_9SPHI</name>
<dbReference type="AlphaFoldDB" id="A0A4R1LV98"/>
<dbReference type="GO" id="GO:0016020">
    <property type="term" value="C:membrane"/>
    <property type="evidence" value="ECO:0007669"/>
    <property type="project" value="InterPro"/>
</dbReference>
<protein>
    <submittedName>
        <fullName evidence="3">Chloramphenicol-sensitive protein RarD</fullName>
    </submittedName>
</protein>
<keyword evidence="4" id="KW-1185">Reference proteome</keyword>
<feature type="transmembrane region" description="Helical" evidence="1">
    <location>
        <begin position="254"/>
        <end position="271"/>
    </location>
</feature>
<feature type="transmembrane region" description="Helical" evidence="1">
    <location>
        <begin position="85"/>
        <end position="108"/>
    </location>
</feature>
<evidence type="ECO:0000259" key="2">
    <source>
        <dbReference type="Pfam" id="PF00892"/>
    </source>
</evidence>
<dbReference type="InterPro" id="IPR037185">
    <property type="entry name" value="EmrE-like"/>
</dbReference>
<dbReference type="RefSeq" id="WP_132223465.1">
    <property type="nucleotide sequence ID" value="NZ_SMGO01000002.1"/>
</dbReference>
<accession>A0A4R1LV98</accession>
<dbReference type="Proteomes" id="UP000294616">
    <property type="component" value="Unassembled WGS sequence"/>
</dbReference>
<evidence type="ECO:0000256" key="1">
    <source>
        <dbReference type="SAM" id="Phobius"/>
    </source>
</evidence>